<dbReference type="AlphaFoldDB" id="A0A8J8MRJ2"/>
<sequence>MTVSFSTPTAMPLPPLARAAFGVATTLLQWELRRMSRRRLADLDPHLLDDIGLTAEAARIEAIRPFWR</sequence>
<gene>
    <name evidence="3" type="ORF">GR316_01490</name>
</gene>
<evidence type="ECO:0000256" key="1">
    <source>
        <dbReference type="SAM" id="Phobius"/>
    </source>
</evidence>
<keyword evidence="1" id="KW-1133">Transmembrane helix</keyword>
<feature type="domain" description="YjiS-like" evidence="2">
    <location>
        <begin position="24"/>
        <end position="58"/>
    </location>
</feature>
<name>A0A8J8MRJ2_9RHOB</name>
<reference evidence="3" key="1">
    <citation type="submission" date="2020-01" db="EMBL/GenBank/DDBJ databases">
        <authorList>
            <person name="Yang Y."/>
            <person name="Kwon Y.M."/>
        </authorList>
    </citation>
    <scope>NUCLEOTIDE SEQUENCE</scope>
    <source>
        <strain evidence="3">PG104</strain>
    </source>
</reference>
<keyword evidence="4" id="KW-1185">Reference proteome</keyword>
<accession>A0A8J8MRJ2</accession>
<keyword evidence="1" id="KW-0472">Membrane</keyword>
<dbReference type="RefSeq" id="WP_211784311.1">
    <property type="nucleotide sequence ID" value="NZ_CP047289.1"/>
</dbReference>
<evidence type="ECO:0000259" key="2">
    <source>
        <dbReference type="Pfam" id="PF06568"/>
    </source>
</evidence>
<dbReference type="InterPro" id="IPR009506">
    <property type="entry name" value="YjiS-like"/>
</dbReference>
<dbReference type="KEGG" id="fap:GR316_01490"/>
<protein>
    <submittedName>
        <fullName evidence="3">DUF1127 domain-containing protein</fullName>
    </submittedName>
</protein>
<dbReference type="EMBL" id="CP047289">
    <property type="protein sequence ID" value="QUS35061.1"/>
    <property type="molecule type" value="Genomic_DNA"/>
</dbReference>
<evidence type="ECO:0000313" key="3">
    <source>
        <dbReference type="EMBL" id="QUS35061.1"/>
    </source>
</evidence>
<organism evidence="3 4">
    <name type="scientific">Falsirhodobacter algicola</name>
    <dbReference type="NCBI Taxonomy" id="2692330"/>
    <lineage>
        <taxon>Bacteria</taxon>
        <taxon>Pseudomonadati</taxon>
        <taxon>Pseudomonadota</taxon>
        <taxon>Alphaproteobacteria</taxon>
        <taxon>Rhodobacterales</taxon>
        <taxon>Paracoccaceae</taxon>
        <taxon>Falsirhodobacter</taxon>
    </lineage>
</organism>
<evidence type="ECO:0000313" key="4">
    <source>
        <dbReference type="Proteomes" id="UP000679284"/>
    </source>
</evidence>
<keyword evidence="1" id="KW-0812">Transmembrane</keyword>
<dbReference type="Pfam" id="PF06568">
    <property type="entry name" value="YjiS-like"/>
    <property type="match status" value="1"/>
</dbReference>
<feature type="transmembrane region" description="Helical" evidence="1">
    <location>
        <begin position="12"/>
        <end position="30"/>
    </location>
</feature>
<dbReference type="Proteomes" id="UP000679284">
    <property type="component" value="Chromosome"/>
</dbReference>
<proteinExistence type="predicted"/>